<dbReference type="EMBL" id="VOQS01000002">
    <property type="protein sequence ID" value="TXC85538.1"/>
    <property type="molecule type" value="Genomic_DNA"/>
</dbReference>
<name>A0A5C6VQ48_9BURK</name>
<dbReference type="Proteomes" id="UP000321776">
    <property type="component" value="Unassembled WGS sequence"/>
</dbReference>
<dbReference type="AlphaFoldDB" id="A0A5C6VQ48"/>
<gene>
    <name evidence="1" type="ORF">FRZ40_17115</name>
</gene>
<organism evidence="1 2">
    <name type="scientific">Paraburkholderia azotifigens</name>
    <dbReference type="NCBI Taxonomy" id="2057004"/>
    <lineage>
        <taxon>Bacteria</taxon>
        <taxon>Pseudomonadati</taxon>
        <taxon>Pseudomonadota</taxon>
        <taxon>Betaproteobacteria</taxon>
        <taxon>Burkholderiales</taxon>
        <taxon>Burkholderiaceae</taxon>
        <taxon>Paraburkholderia</taxon>
    </lineage>
</organism>
<comment type="caution">
    <text evidence="1">The sequence shown here is derived from an EMBL/GenBank/DDBJ whole genome shotgun (WGS) entry which is preliminary data.</text>
</comment>
<accession>A0A5C6VQ48</accession>
<reference evidence="1 2" key="1">
    <citation type="journal article" date="2018" name="Int. J. Syst. Evol. Microbiol.">
        <title>Paraburkholderia azotifigens sp. nov., a nitrogen-fixing bacterium isolated from paddy soil.</title>
        <authorList>
            <person name="Choi G.M."/>
            <person name="Im W.T."/>
        </authorList>
    </citation>
    <scope>NUCLEOTIDE SEQUENCE [LARGE SCALE GENOMIC DNA]</scope>
    <source>
        <strain evidence="1 2">NF 2-5-3</strain>
    </source>
</reference>
<dbReference type="RefSeq" id="WP_147234913.1">
    <property type="nucleotide sequence ID" value="NZ_VOQS01000002.1"/>
</dbReference>
<proteinExistence type="predicted"/>
<evidence type="ECO:0000313" key="2">
    <source>
        <dbReference type="Proteomes" id="UP000321776"/>
    </source>
</evidence>
<sequence>MAQDFAPDDDESGEAMPDREVARLVLELDRLITLNRRTVAIRYEVHGISLPVSETLDRAELMVLTALVQTYGPGVLGDDFGTVRQRIAECGAVVVLQQVAFADRPGWGMQRYGGGGPVGGVAARLRDARPVFEELCRRYPEVFLAEARSLLARFTTPSTPDDGEDGDGRHG</sequence>
<protein>
    <submittedName>
        <fullName evidence="1">Uncharacterized protein</fullName>
    </submittedName>
</protein>
<evidence type="ECO:0000313" key="1">
    <source>
        <dbReference type="EMBL" id="TXC85538.1"/>
    </source>
</evidence>